<accession>K3YFC6</accession>
<protein>
    <submittedName>
        <fullName evidence="1">Uncharacterized protein</fullName>
    </submittedName>
</protein>
<dbReference type="EMBL" id="AGNK02004491">
    <property type="status" value="NOT_ANNOTATED_CDS"/>
    <property type="molecule type" value="Genomic_DNA"/>
</dbReference>
<dbReference type="InParanoid" id="K3YFC6"/>
<organism evidence="1 2">
    <name type="scientific">Setaria italica</name>
    <name type="common">Foxtail millet</name>
    <name type="synonym">Panicum italicum</name>
    <dbReference type="NCBI Taxonomy" id="4555"/>
    <lineage>
        <taxon>Eukaryota</taxon>
        <taxon>Viridiplantae</taxon>
        <taxon>Streptophyta</taxon>
        <taxon>Embryophyta</taxon>
        <taxon>Tracheophyta</taxon>
        <taxon>Spermatophyta</taxon>
        <taxon>Magnoliopsida</taxon>
        <taxon>Liliopsida</taxon>
        <taxon>Poales</taxon>
        <taxon>Poaceae</taxon>
        <taxon>PACMAD clade</taxon>
        <taxon>Panicoideae</taxon>
        <taxon>Panicodae</taxon>
        <taxon>Paniceae</taxon>
        <taxon>Cenchrinae</taxon>
        <taxon>Setaria</taxon>
    </lineage>
</organism>
<sequence length="62" mass="6858">MGPRLSICCVVSRTHAVTGPRHERNQGMGTPHSQLVASDLAHNFVRDLSHLASLKRHVTFNL</sequence>
<name>K3YFC6_SETIT</name>
<evidence type="ECO:0000313" key="1">
    <source>
        <dbReference type="EnsemblPlants" id="KQK98682"/>
    </source>
</evidence>
<keyword evidence="2" id="KW-1185">Reference proteome</keyword>
<reference evidence="2" key="1">
    <citation type="journal article" date="2012" name="Nat. Biotechnol.">
        <title>Reference genome sequence of the model plant Setaria.</title>
        <authorList>
            <person name="Bennetzen J.L."/>
            <person name="Schmutz J."/>
            <person name="Wang H."/>
            <person name="Percifield R."/>
            <person name="Hawkins J."/>
            <person name="Pontaroli A.C."/>
            <person name="Estep M."/>
            <person name="Feng L."/>
            <person name="Vaughn J.N."/>
            <person name="Grimwood J."/>
            <person name="Jenkins J."/>
            <person name="Barry K."/>
            <person name="Lindquist E."/>
            <person name="Hellsten U."/>
            <person name="Deshpande S."/>
            <person name="Wang X."/>
            <person name="Wu X."/>
            <person name="Mitros T."/>
            <person name="Triplett J."/>
            <person name="Yang X."/>
            <person name="Ye C.Y."/>
            <person name="Mauro-Herrera M."/>
            <person name="Wang L."/>
            <person name="Li P."/>
            <person name="Sharma M."/>
            <person name="Sharma R."/>
            <person name="Ronald P.C."/>
            <person name="Panaud O."/>
            <person name="Kellogg E.A."/>
            <person name="Brutnell T.P."/>
            <person name="Doust A.N."/>
            <person name="Tuskan G.A."/>
            <person name="Rokhsar D."/>
            <person name="Devos K.M."/>
        </authorList>
    </citation>
    <scope>NUCLEOTIDE SEQUENCE [LARGE SCALE GENOMIC DNA]</scope>
    <source>
        <strain evidence="2">cv. Yugu1</strain>
    </source>
</reference>
<evidence type="ECO:0000313" key="2">
    <source>
        <dbReference type="Proteomes" id="UP000004995"/>
    </source>
</evidence>
<dbReference type="EnsemblPlants" id="KQK98682">
    <property type="protein sequence ID" value="KQK98682"/>
    <property type="gene ID" value="SETIT_012944mg"/>
</dbReference>
<proteinExistence type="predicted"/>
<dbReference type="AlphaFoldDB" id="K3YFC6"/>
<reference evidence="1" key="2">
    <citation type="submission" date="2018-08" db="UniProtKB">
        <authorList>
            <consortium name="EnsemblPlants"/>
        </authorList>
    </citation>
    <scope>IDENTIFICATION</scope>
    <source>
        <strain evidence="1">Yugu1</strain>
    </source>
</reference>
<dbReference type="HOGENOM" id="CLU_2908391_0_0_1"/>
<dbReference type="Gramene" id="KQK98682">
    <property type="protein sequence ID" value="KQK98682"/>
    <property type="gene ID" value="SETIT_012944mg"/>
</dbReference>
<dbReference type="Proteomes" id="UP000004995">
    <property type="component" value="Unassembled WGS sequence"/>
</dbReference>